<proteinExistence type="predicted"/>
<dbReference type="Pfam" id="PF14456">
    <property type="entry name" value="alpha-hel2"/>
    <property type="match status" value="1"/>
</dbReference>
<evidence type="ECO:0000313" key="2">
    <source>
        <dbReference type="Proteomes" id="UP000054624"/>
    </source>
</evidence>
<dbReference type="NCBIfam" id="TIGR03742">
    <property type="entry name" value="PRTRC_F"/>
    <property type="match status" value="1"/>
</dbReference>
<dbReference type="EMBL" id="FCOI02000006">
    <property type="protein sequence ID" value="SAK57690.1"/>
    <property type="molecule type" value="Genomic_DNA"/>
</dbReference>
<name>A0A158AIT3_9BURK</name>
<dbReference type="STRING" id="1777137.AWB76_02496"/>
<dbReference type="AlphaFoldDB" id="A0A158AIT3"/>
<sequence length="382" mass="43008">MLFDPRSSGAEVAVAGESWQSRCNRAARRRPAHDFLSLPAIGSDVHTRADLRWNAEKDVACLIAEQFDSGVLQARDVPEFKGAGDALAHAFFAWARRHTSKLKCLNFDFVLCDVAAVREVAQYQEDGVDFEPTSPLYLGIEITGENILEFGTRAAALRKVHPRLVTTAMLLINRAAGRTVWIRTPDELLCEFSSWFWEGDPAATDDEARECMTERFGDDEGEIEHYLPSVVRAELCPDDMDVFRCKRSRGGRQRLVHKHPLSVATLRRLQRFTYGPTRRVCRELERLSLMLRRSSKSQLFNCAYQPRCAYAAATLTVQNDRRVGELLDSHYEYLSSVGDGTTYYGFVPFASSPDAIRKQYADWAMGLSIIGQLDRVIASLAA</sequence>
<reference evidence="2" key="1">
    <citation type="submission" date="2016-01" db="EMBL/GenBank/DDBJ databases">
        <authorList>
            <person name="Peeters Charlotte."/>
        </authorList>
    </citation>
    <scope>NUCLEOTIDE SEQUENCE [LARGE SCALE GENOMIC DNA]</scope>
</reference>
<evidence type="ECO:0008006" key="3">
    <source>
        <dbReference type="Google" id="ProtNLM"/>
    </source>
</evidence>
<gene>
    <name evidence="1" type="ORF">AWB76_02496</name>
</gene>
<dbReference type="InterPro" id="IPR022283">
    <property type="entry name" value="PRTRC_protein-F"/>
</dbReference>
<evidence type="ECO:0000313" key="1">
    <source>
        <dbReference type="EMBL" id="SAK57690.1"/>
    </source>
</evidence>
<accession>A0A158AIT3</accession>
<dbReference type="Proteomes" id="UP000054624">
    <property type="component" value="Unassembled WGS sequence"/>
</dbReference>
<keyword evidence="2" id="KW-1185">Reference proteome</keyword>
<organism evidence="1 2">
    <name type="scientific">Caballeronia temeraria</name>
    <dbReference type="NCBI Taxonomy" id="1777137"/>
    <lineage>
        <taxon>Bacteria</taxon>
        <taxon>Pseudomonadati</taxon>
        <taxon>Pseudomonadota</taxon>
        <taxon>Betaproteobacteria</taxon>
        <taxon>Burkholderiales</taxon>
        <taxon>Burkholderiaceae</taxon>
        <taxon>Caballeronia</taxon>
    </lineage>
</organism>
<protein>
    <recommendedName>
        <fullName evidence="3">PRTRC system protein F</fullName>
    </recommendedName>
</protein>